<keyword evidence="3" id="KW-1185">Reference proteome</keyword>
<keyword evidence="1" id="KW-0732">Signal</keyword>
<dbReference type="InterPro" id="IPR046219">
    <property type="entry name" value="DUF6252"/>
</dbReference>
<dbReference type="Pfam" id="PF19765">
    <property type="entry name" value="DUF6252"/>
    <property type="match status" value="2"/>
</dbReference>
<dbReference type="AlphaFoldDB" id="A0A444H6W2"/>
<protein>
    <submittedName>
        <fullName evidence="2">Uncharacterized protein</fullName>
    </submittedName>
</protein>
<dbReference type="PROSITE" id="PS51257">
    <property type="entry name" value="PROKAR_LIPOPROTEIN"/>
    <property type="match status" value="1"/>
</dbReference>
<proteinExistence type="predicted"/>
<dbReference type="Proteomes" id="UP000287527">
    <property type="component" value="Unassembled WGS sequence"/>
</dbReference>
<evidence type="ECO:0000256" key="1">
    <source>
        <dbReference type="SAM" id="SignalP"/>
    </source>
</evidence>
<evidence type="ECO:0000313" key="2">
    <source>
        <dbReference type="EMBL" id="RWW98925.1"/>
    </source>
</evidence>
<comment type="caution">
    <text evidence="2">The sequence shown here is derived from an EMBL/GenBank/DDBJ whole genome shotgun (WGS) entry which is preliminary data.</text>
</comment>
<feature type="chain" id="PRO_5019155219" evidence="1">
    <location>
        <begin position="22"/>
        <end position="306"/>
    </location>
</feature>
<name>A0A444H6W2_9FLAO</name>
<dbReference type="RefSeq" id="WP_128390501.1">
    <property type="nucleotide sequence ID" value="NZ_SBII01000009.1"/>
</dbReference>
<accession>A0A444H6W2</accession>
<reference evidence="2 3" key="1">
    <citation type="submission" date="2019-01" db="EMBL/GenBank/DDBJ databases">
        <title>Flavobacterium sp. nov.,isolated from freshwater.</title>
        <authorList>
            <person name="Zhang R."/>
            <person name="Du Z.-J."/>
        </authorList>
    </citation>
    <scope>NUCLEOTIDE SEQUENCE [LARGE SCALE GENOMIC DNA]</scope>
    <source>
        <strain evidence="2 3">1E403</strain>
    </source>
</reference>
<feature type="signal peptide" evidence="1">
    <location>
        <begin position="1"/>
        <end position="21"/>
    </location>
</feature>
<sequence length="306" mass="32152">MKKFRLLSAFFVLLSAITFTSCETEPVDPVLNGNNGEGPGSGGSAPASFKVDFSGQTYVATSTLATIGKGLISIGGIKGNDGQMVSIVLDGTTEGTYEGAKALIDYNPGNSDYSYFNIDPNTGEDTGLVTITKIDKVNKTVSGTFNFIGWWSNEELNLPSIAFTNGSFQNIPYVDSIDTGEEFFKATVDGSANSYAGADLAVVVSEGGTVNYISINAIGANHKFVLSFPDTVTPGTYTFATGASSTKRATFTDAEDNDFNVTGGTLTITSNTGGWVKGTFSFPVANEVGETLHTVSAGSFNVEWDF</sequence>
<organism evidence="2 3">
    <name type="scientific">Flavobacterium cerinum</name>
    <dbReference type="NCBI Taxonomy" id="2502784"/>
    <lineage>
        <taxon>Bacteria</taxon>
        <taxon>Pseudomonadati</taxon>
        <taxon>Bacteroidota</taxon>
        <taxon>Flavobacteriia</taxon>
        <taxon>Flavobacteriales</taxon>
        <taxon>Flavobacteriaceae</taxon>
        <taxon>Flavobacterium</taxon>
    </lineage>
</organism>
<dbReference type="EMBL" id="SBII01000009">
    <property type="protein sequence ID" value="RWW98925.1"/>
    <property type="molecule type" value="Genomic_DNA"/>
</dbReference>
<dbReference type="OrthoDB" id="1399177at2"/>
<gene>
    <name evidence="2" type="ORF">EPI11_13450</name>
</gene>
<evidence type="ECO:0000313" key="3">
    <source>
        <dbReference type="Proteomes" id="UP000287527"/>
    </source>
</evidence>